<accession>A0ABY0D9K4</accession>
<evidence type="ECO:0000313" key="3">
    <source>
        <dbReference type="EMBL" id="RXG86643.1"/>
    </source>
</evidence>
<reference evidence="3 4" key="1">
    <citation type="submission" date="2018-10" db="EMBL/GenBank/DDBJ databases">
        <title>Bradyrhizobium sp. nov., isolated from effective nodules of peanut in China.</title>
        <authorList>
            <person name="Li Y."/>
        </authorList>
    </citation>
    <scope>NUCLEOTIDE SEQUENCE [LARGE SCALE GENOMIC DNA]</scope>
    <source>
        <strain evidence="3 4">CCBAU 51781</strain>
    </source>
</reference>
<dbReference type="Proteomes" id="UP000289946">
    <property type="component" value="Unassembled WGS sequence"/>
</dbReference>
<evidence type="ECO:0000256" key="1">
    <source>
        <dbReference type="ARBA" id="ARBA00023002"/>
    </source>
</evidence>
<dbReference type="PANTHER" id="PTHR13847">
    <property type="entry name" value="SARCOSINE DEHYDROGENASE-RELATED"/>
    <property type="match status" value="1"/>
</dbReference>
<organism evidence="3 4">
    <name type="scientific">Bradyrhizobium zhanjiangense</name>
    <dbReference type="NCBI Taxonomy" id="1325107"/>
    <lineage>
        <taxon>Bacteria</taxon>
        <taxon>Pseudomonadati</taxon>
        <taxon>Pseudomonadota</taxon>
        <taxon>Alphaproteobacteria</taxon>
        <taxon>Hyphomicrobiales</taxon>
        <taxon>Nitrobacteraceae</taxon>
        <taxon>Bradyrhizobium</taxon>
    </lineage>
</organism>
<dbReference type="Gene3D" id="3.30.9.10">
    <property type="entry name" value="D-Amino Acid Oxidase, subunit A, domain 2"/>
    <property type="match status" value="1"/>
</dbReference>
<dbReference type="PANTHER" id="PTHR13847:SF289">
    <property type="entry name" value="GLYCINE OXIDASE"/>
    <property type="match status" value="1"/>
</dbReference>
<dbReference type="SUPFAM" id="SSF51905">
    <property type="entry name" value="FAD/NAD(P)-binding domain"/>
    <property type="match status" value="1"/>
</dbReference>
<protein>
    <submittedName>
        <fullName evidence="3">FAD-binding oxidoreductase</fullName>
    </submittedName>
</protein>
<gene>
    <name evidence="3" type="ORF">EAS62_37180</name>
</gene>
<dbReference type="InterPro" id="IPR036188">
    <property type="entry name" value="FAD/NAD-bd_sf"/>
</dbReference>
<dbReference type="Pfam" id="PF01266">
    <property type="entry name" value="DAO"/>
    <property type="match status" value="1"/>
</dbReference>
<dbReference type="InterPro" id="IPR006076">
    <property type="entry name" value="FAD-dep_OxRdtase"/>
</dbReference>
<proteinExistence type="predicted"/>
<dbReference type="Gene3D" id="3.50.50.60">
    <property type="entry name" value="FAD/NAD(P)-binding domain"/>
    <property type="match status" value="2"/>
</dbReference>
<sequence length="464" mass="49699">MLSLLRSRARAGCPRNRQCEAKRVGRSARAESEVMANKVDAVVVGAGVVGVTAALALQQCGLAVILLDQRSVARGCSFGNAGVIAPGAFPLSAQYRITDLPAMFLKPSSPAALDWASAPRLLPWALQYAKATRSDVWHDTSLLHELCRDALPSYELLLGSDLPPISRRGYLAVHLSCAELAAANRLNSIRASLGVAIRMLSGPDLVELEPALGGLAARATFIKDAAHVVDPAAFVTTLADVFVRRGGLLCRDRVQVLESKGSGEITVRGALDSYSPRAVVLATGAHANQLLPDCDYRIPLVAERGYHLELDVEPGFMTRPTAIPSLGVVFTPSQYGARIAGISHFGLPGFRARPELILSALDRVRKILPALRPRPGFEVWCGERAATPDSLPIVEQIPRHSSVFVSSGHGHLGLTLAAVTARIVADLVTGIFSSYSRQLSSQRFGLRSKSYAILREMRSSTKPP</sequence>
<comment type="caution">
    <text evidence="3">The sequence shown here is derived from an EMBL/GenBank/DDBJ whole genome shotgun (WGS) entry which is preliminary data.</text>
</comment>
<dbReference type="SUPFAM" id="SSF54373">
    <property type="entry name" value="FAD-linked reductases, C-terminal domain"/>
    <property type="match status" value="1"/>
</dbReference>
<name>A0ABY0D9K4_9BRAD</name>
<evidence type="ECO:0000313" key="4">
    <source>
        <dbReference type="Proteomes" id="UP000289946"/>
    </source>
</evidence>
<dbReference type="EMBL" id="RDRA01000034">
    <property type="protein sequence ID" value="RXG86643.1"/>
    <property type="molecule type" value="Genomic_DNA"/>
</dbReference>
<keyword evidence="1" id="KW-0560">Oxidoreductase</keyword>
<feature type="domain" description="FAD dependent oxidoreductase" evidence="2">
    <location>
        <begin position="40"/>
        <end position="427"/>
    </location>
</feature>
<evidence type="ECO:0000259" key="2">
    <source>
        <dbReference type="Pfam" id="PF01266"/>
    </source>
</evidence>
<keyword evidence="4" id="KW-1185">Reference proteome</keyword>